<evidence type="ECO:0000256" key="7">
    <source>
        <dbReference type="ARBA" id="ARBA00023242"/>
    </source>
</evidence>
<dbReference type="InterPro" id="IPR042239">
    <property type="entry name" value="Nop_C"/>
</dbReference>
<dbReference type="InParanoid" id="B7FSP8"/>
<dbReference type="FunFam" id="1.10.246.90:FF:000002">
    <property type="entry name" value="U4/U6 small nuclear ribonucleoprotein Prp31"/>
    <property type="match status" value="1"/>
</dbReference>
<evidence type="ECO:0000259" key="10">
    <source>
        <dbReference type="PROSITE" id="PS51358"/>
    </source>
</evidence>
<dbReference type="KEGG" id="pti:PHATRDRAFT_43576"/>
<dbReference type="InterPro" id="IPR019175">
    <property type="entry name" value="Prp31_C"/>
</dbReference>
<dbReference type="GO" id="GO:0003723">
    <property type="term" value="F:RNA binding"/>
    <property type="evidence" value="ECO:0007669"/>
    <property type="project" value="UniProtKB-KW"/>
</dbReference>
<comment type="similarity">
    <text evidence="2">Belongs to the PRP31 family.</text>
</comment>
<dbReference type="GO" id="GO:0071011">
    <property type="term" value="C:precatalytic spliceosome"/>
    <property type="evidence" value="ECO:0007669"/>
    <property type="project" value="TreeGrafter"/>
</dbReference>
<keyword evidence="5" id="KW-0694">RNA-binding</keyword>
<dbReference type="eggNOG" id="KOG2574">
    <property type="taxonomic scope" value="Eukaryota"/>
</dbReference>
<feature type="region of interest" description="Disordered" evidence="9">
    <location>
        <begin position="31"/>
        <end position="51"/>
    </location>
</feature>
<evidence type="ECO:0000256" key="8">
    <source>
        <dbReference type="ARBA" id="ARBA00023274"/>
    </source>
</evidence>
<comment type="subcellular location">
    <subcellularLocation>
        <location evidence="1">Nucleus</location>
    </subcellularLocation>
</comment>
<dbReference type="GO" id="GO:0000244">
    <property type="term" value="P:spliceosomal tri-snRNP complex assembly"/>
    <property type="evidence" value="ECO:0007669"/>
    <property type="project" value="InterPro"/>
</dbReference>
<dbReference type="Pfam" id="PF01798">
    <property type="entry name" value="Nop"/>
    <property type="match status" value="1"/>
</dbReference>
<sequence length="483" mass="53844">MEGTSTLADSLLDDLDDLSDVEDVADDAKNILQGETETSQTHKEFTGPRRKRFLDDPNLLKHVNEVRYNEKNNMEKPQSKDQDAEEYRLIVQSNKQLANLANELSLTHIDLCTAYHPKFPELEELLPGTGQYKDAVRVIRNEMDMTKVNEGLNAFLNSNQIITISVSGSTTSGRMLLEEELVVVDKLIEYMDQICELQSELNLFVESRMEGLAPNVCALIGPTTAAKLLALAGGLAELSGIPACNLQVLGQVKQNAASRAGFSSATTRPHEGTLAECDLVRRCPRHLQKRALKMVAAKLALAARCDYVNVNSGRERTPTSGRQFRSDIESKISQWHEPDRAQVLKALPKPDLTIKKRRGGKRMRRLKERYEETAMMKQANTRAFSAKAGEYGDDAMGLSLGLLDKSDVTASGSLRKKTEKRKLRVANTKASRKRAEQMKATTNTNGLARMELVNPDANRERLREANNKWFSNNAGFQSALPKK</sequence>
<evidence type="ECO:0000256" key="3">
    <source>
        <dbReference type="ARBA" id="ARBA00022664"/>
    </source>
</evidence>
<dbReference type="STRING" id="556484.B7FSP8"/>
<dbReference type="Gene3D" id="1.10.287.4070">
    <property type="match status" value="1"/>
</dbReference>
<evidence type="ECO:0000313" key="11">
    <source>
        <dbReference type="EMBL" id="EEC50835.1"/>
    </source>
</evidence>
<feature type="region of interest" description="Disordered" evidence="9">
    <location>
        <begin position="428"/>
        <end position="453"/>
    </location>
</feature>
<evidence type="ECO:0000256" key="9">
    <source>
        <dbReference type="SAM" id="MobiDB-lite"/>
    </source>
</evidence>
<dbReference type="AlphaFoldDB" id="B7FSP8"/>
<reference evidence="11 12" key="1">
    <citation type="journal article" date="2008" name="Nature">
        <title>The Phaeodactylum genome reveals the evolutionary history of diatom genomes.</title>
        <authorList>
            <person name="Bowler C."/>
            <person name="Allen A.E."/>
            <person name="Badger J.H."/>
            <person name="Grimwood J."/>
            <person name="Jabbari K."/>
            <person name="Kuo A."/>
            <person name="Maheswari U."/>
            <person name="Martens C."/>
            <person name="Maumus F."/>
            <person name="Otillar R.P."/>
            <person name="Rayko E."/>
            <person name="Salamov A."/>
            <person name="Vandepoele K."/>
            <person name="Beszteri B."/>
            <person name="Gruber A."/>
            <person name="Heijde M."/>
            <person name="Katinka M."/>
            <person name="Mock T."/>
            <person name="Valentin K."/>
            <person name="Verret F."/>
            <person name="Berges J.A."/>
            <person name="Brownlee C."/>
            <person name="Cadoret J.P."/>
            <person name="Chiovitti A."/>
            <person name="Choi C.J."/>
            <person name="Coesel S."/>
            <person name="De Martino A."/>
            <person name="Detter J.C."/>
            <person name="Durkin C."/>
            <person name="Falciatore A."/>
            <person name="Fournet J."/>
            <person name="Haruta M."/>
            <person name="Huysman M.J."/>
            <person name="Jenkins B.D."/>
            <person name="Jiroutova K."/>
            <person name="Jorgensen R.E."/>
            <person name="Joubert Y."/>
            <person name="Kaplan A."/>
            <person name="Kroger N."/>
            <person name="Kroth P.G."/>
            <person name="La Roche J."/>
            <person name="Lindquist E."/>
            <person name="Lommer M."/>
            <person name="Martin-Jezequel V."/>
            <person name="Lopez P.J."/>
            <person name="Lucas S."/>
            <person name="Mangogna M."/>
            <person name="McGinnis K."/>
            <person name="Medlin L.K."/>
            <person name="Montsant A."/>
            <person name="Oudot-Le Secq M.P."/>
            <person name="Napoli C."/>
            <person name="Obornik M."/>
            <person name="Parker M.S."/>
            <person name="Petit J.L."/>
            <person name="Porcel B.M."/>
            <person name="Poulsen N."/>
            <person name="Robison M."/>
            <person name="Rychlewski L."/>
            <person name="Rynearson T.A."/>
            <person name="Schmutz J."/>
            <person name="Shapiro H."/>
            <person name="Siaut M."/>
            <person name="Stanley M."/>
            <person name="Sussman M.R."/>
            <person name="Taylor A.R."/>
            <person name="Vardi A."/>
            <person name="von Dassow P."/>
            <person name="Vyverman W."/>
            <person name="Willis A."/>
            <person name="Wyrwicz L.S."/>
            <person name="Rokhsar D.S."/>
            <person name="Weissenbach J."/>
            <person name="Armbrust E.V."/>
            <person name="Green B.R."/>
            <person name="Van de Peer Y."/>
            <person name="Grigoriev I.V."/>
        </authorList>
    </citation>
    <scope>NUCLEOTIDE SEQUENCE [LARGE SCALE GENOMIC DNA]</scope>
    <source>
        <strain evidence="11 12">CCAP 1055/1</strain>
    </source>
</reference>
<dbReference type="InterPro" id="IPR002687">
    <property type="entry name" value="Nop_dom"/>
</dbReference>
<dbReference type="GeneID" id="7197455"/>
<evidence type="ECO:0000256" key="4">
    <source>
        <dbReference type="ARBA" id="ARBA00022728"/>
    </source>
</evidence>
<dbReference type="FunCoup" id="B7FSP8">
    <property type="interactions" value="428"/>
</dbReference>
<reference evidence="12" key="2">
    <citation type="submission" date="2008-08" db="EMBL/GenBank/DDBJ databases">
        <authorList>
            <consortium name="Diatom Consortium"/>
            <person name="Grigoriev I."/>
            <person name="Grimwood J."/>
            <person name="Kuo A."/>
            <person name="Otillar R.P."/>
            <person name="Salamov A."/>
            <person name="Detter J.C."/>
            <person name="Lindquist E."/>
            <person name="Shapiro H."/>
            <person name="Lucas S."/>
            <person name="Glavina del Rio T."/>
            <person name="Pitluck S."/>
            <person name="Rokhsar D."/>
            <person name="Bowler C."/>
        </authorList>
    </citation>
    <scope>GENOME REANNOTATION</scope>
    <source>
        <strain evidence="12">CCAP 1055/1</strain>
    </source>
</reference>
<keyword evidence="8" id="KW-0687">Ribonucleoprotein</keyword>
<dbReference type="Gene3D" id="1.10.246.90">
    <property type="entry name" value="Nop domain"/>
    <property type="match status" value="1"/>
</dbReference>
<proteinExistence type="inferred from homology"/>
<organism evidence="11 12">
    <name type="scientific">Phaeodactylum tricornutum (strain CCAP 1055/1)</name>
    <dbReference type="NCBI Taxonomy" id="556484"/>
    <lineage>
        <taxon>Eukaryota</taxon>
        <taxon>Sar</taxon>
        <taxon>Stramenopiles</taxon>
        <taxon>Ochrophyta</taxon>
        <taxon>Bacillariophyta</taxon>
        <taxon>Bacillariophyceae</taxon>
        <taxon>Bacillariophycidae</taxon>
        <taxon>Naviculales</taxon>
        <taxon>Phaeodactylaceae</taxon>
        <taxon>Phaeodactylum</taxon>
    </lineage>
</organism>
<keyword evidence="4" id="KW-0747">Spliceosome</keyword>
<dbReference type="PANTHER" id="PTHR13904:SF0">
    <property type="entry name" value="U4_U6 SMALL NUCLEAR RIBONUCLEOPROTEIN PRP31"/>
    <property type="match status" value="1"/>
</dbReference>
<keyword evidence="12" id="KW-1185">Reference proteome</keyword>
<accession>B7FSP8</accession>
<keyword evidence="7" id="KW-0539">Nucleus</keyword>
<dbReference type="Proteomes" id="UP000000759">
    <property type="component" value="Chromosome 2"/>
</dbReference>
<evidence type="ECO:0000256" key="6">
    <source>
        <dbReference type="ARBA" id="ARBA00023187"/>
    </source>
</evidence>
<dbReference type="GO" id="GO:0005687">
    <property type="term" value="C:U4 snRNP"/>
    <property type="evidence" value="ECO:0007669"/>
    <property type="project" value="TreeGrafter"/>
</dbReference>
<dbReference type="PROSITE" id="PS51358">
    <property type="entry name" value="NOP"/>
    <property type="match status" value="1"/>
</dbReference>
<evidence type="ECO:0000256" key="2">
    <source>
        <dbReference type="ARBA" id="ARBA00005572"/>
    </source>
</evidence>
<dbReference type="RefSeq" id="XP_002178021.1">
    <property type="nucleotide sequence ID" value="XM_002177985.1"/>
</dbReference>
<evidence type="ECO:0000256" key="5">
    <source>
        <dbReference type="ARBA" id="ARBA00022884"/>
    </source>
</evidence>
<name>B7FSP8_PHATC</name>
<dbReference type="InterPro" id="IPR012976">
    <property type="entry name" value="NOSIC"/>
</dbReference>
<keyword evidence="3" id="KW-0507">mRNA processing</keyword>
<dbReference type="HOGENOM" id="CLU_026337_2_1_1"/>
<feature type="compositionally biased region" description="Basic and acidic residues" evidence="9">
    <location>
        <begin position="40"/>
        <end position="51"/>
    </location>
</feature>
<dbReference type="EMBL" id="CM000606">
    <property type="protein sequence ID" value="EEC50835.1"/>
    <property type="molecule type" value="Genomic_DNA"/>
</dbReference>
<gene>
    <name evidence="11" type="ORF">PHATRDRAFT_43576</name>
</gene>
<dbReference type="InterPro" id="IPR036070">
    <property type="entry name" value="Nop_dom_sf"/>
</dbReference>
<dbReference type="SUPFAM" id="SSF89124">
    <property type="entry name" value="Nop domain"/>
    <property type="match status" value="1"/>
</dbReference>
<dbReference type="PaxDb" id="2850-Phatr43576"/>
<feature type="domain" description="Nop" evidence="10">
    <location>
        <begin position="212"/>
        <end position="337"/>
    </location>
</feature>
<dbReference type="OrthoDB" id="4771285at2759"/>
<dbReference type="GO" id="GO:0046540">
    <property type="term" value="C:U4/U6 x U5 tri-snRNP complex"/>
    <property type="evidence" value="ECO:0007669"/>
    <property type="project" value="InterPro"/>
</dbReference>
<dbReference type="Pfam" id="PF09785">
    <property type="entry name" value="Prp31_C"/>
    <property type="match status" value="1"/>
</dbReference>
<dbReference type="SMART" id="SM00931">
    <property type="entry name" value="NOSIC"/>
    <property type="match status" value="1"/>
</dbReference>
<dbReference type="PANTHER" id="PTHR13904">
    <property type="entry name" value="PRE-MRNA SPLICING FACTOR PRP31"/>
    <property type="match status" value="1"/>
</dbReference>
<dbReference type="InterPro" id="IPR027105">
    <property type="entry name" value="Prp31"/>
</dbReference>
<keyword evidence="6" id="KW-0508">mRNA splicing</keyword>
<protein>
    <recommendedName>
        <fullName evidence="10">Nop domain-containing protein</fullName>
    </recommendedName>
</protein>
<evidence type="ECO:0000256" key="1">
    <source>
        <dbReference type="ARBA" id="ARBA00004123"/>
    </source>
</evidence>
<evidence type="ECO:0000313" key="12">
    <source>
        <dbReference type="Proteomes" id="UP000000759"/>
    </source>
</evidence>